<dbReference type="SMART" id="SM00062">
    <property type="entry name" value="PBPb"/>
    <property type="match status" value="1"/>
</dbReference>
<evidence type="ECO:0000256" key="1">
    <source>
        <dbReference type="ARBA" id="ARBA00022729"/>
    </source>
</evidence>
<feature type="chain" id="PRO_5045250336" evidence="2">
    <location>
        <begin position="21"/>
        <end position="245"/>
    </location>
</feature>
<feature type="domain" description="Solute-binding protein family 3/N-terminal" evidence="3">
    <location>
        <begin position="23"/>
        <end position="240"/>
    </location>
</feature>
<feature type="signal peptide" evidence="2">
    <location>
        <begin position="1"/>
        <end position="20"/>
    </location>
</feature>
<protein>
    <submittedName>
        <fullName evidence="4">Transporter substrate-binding domain-containing protein</fullName>
    </submittedName>
</protein>
<evidence type="ECO:0000259" key="3">
    <source>
        <dbReference type="SMART" id="SM00062"/>
    </source>
</evidence>
<sequence length="245" mass="26183">MKTTSLTLAALAFATTGAMAQDVVRMGSEGAYPPYNFINDATGELDGYERELGDEICRRAELNCEWVINDWDTIIPNLVSGNYDTIMAGMSITDARMEVISFTQNYLLPEPSAYIGLAGTDASVRDGGVIAVQSNTIQAGHVAEGDADLLEFPTPDETISALRNGEADAVLADKAFLAPYVGDSGGELVFLGDDVLLGDGIGVGVRQSDDSLRETLDAAIASMKEDGTLNEMIVKWFGDEHPLFD</sequence>
<proteinExistence type="predicted"/>
<comment type="caution">
    <text evidence="4">The sequence shown here is derived from an EMBL/GenBank/DDBJ whole genome shotgun (WGS) entry which is preliminary data.</text>
</comment>
<evidence type="ECO:0000313" key="5">
    <source>
        <dbReference type="Proteomes" id="UP001431784"/>
    </source>
</evidence>
<keyword evidence="1 2" id="KW-0732">Signal</keyword>
<gene>
    <name evidence="4" type="ORF">PUT78_01655</name>
</gene>
<reference evidence="4" key="1">
    <citation type="submission" date="2023-02" db="EMBL/GenBank/DDBJ databases">
        <title>Description of Roseinatronobacter alkalisoli sp. nov., an alkaliphilic bacerium isolated from soda soil.</title>
        <authorList>
            <person name="Wei W."/>
        </authorList>
    </citation>
    <scope>NUCLEOTIDE SEQUENCE</scope>
    <source>
        <strain evidence="4">HJB301</strain>
    </source>
</reference>
<accession>A0ABT5T3U3</accession>
<keyword evidence="5" id="KW-1185">Reference proteome</keyword>
<dbReference type="SUPFAM" id="SSF53850">
    <property type="entry name" value="Periplasmic binding protein-like II"/>
    <property type="match status" value="1"/>
</dbReference>
<name>A0ABT5T3U3_9RHOB</name>
<dbReference type="Proteomes" id="UP001431784">
    <property type="component" value="Unassembled WGS sequence"/>
</dbReference>
<organism evidence="4 5">
    <name type="scientific">Roseinatronobacter alkalisoli</name>
    <dbReference type="NCBI Taxonomy" id="3028235"/>
    <lineage>
        <taxon>Bacteria</taxon>
        <taxon>Pseudomonadati</taxon>
        <taxon>Pseudomonadota</taxon>
        <taxon>Alphaproteobacteria</taxon>
        <taxon>Rhodobacterales</taxon>
        <taxon>Paracoccaceae</taxon>
        <taxon>Roseinatronobacter</taxon>
    </lineage>
</organism>
<dbReference type="EMBL" id="JAQZSM010000001">
    <property type="protein sequence ID" value="MDD7969792.1"/>
    <property type="molecule type" value="Genomic_DNA"/>
</dbReference>
<dbReference type="PANTHER" id="PTHR35936:SF17">
    <property type="entry name" value="ARGININE-BINDING EXTRACELLULAR PROTEIN ARTP"/>
    <property type="match status" value="1"/>
</dbReference>
<evidence type="ECO:0000256" key="2">
    <source>
        <dbReference type="SAM" id="SignalP"/>
    </source>
</evidence>
<dbReference type="Pfam" id="PF00497">
    <property type="entry name" value="SBP_bac_3"/>
    <property type="match status" value="1"/>
</dbReference>
<dbReference type="PANTHER" id="PTHR35936">
    <property type="entry name" value="MEMBRANE-BOUND LYTIC MUREIN TRANSGLYCOSYLASE F"/>
    <property type="match status" value="1"/>
</dbReference>
<dbReference type="Gene3D" id="3.40.190.10">
    <property type="entry name" value="Periplasmic binding protein-like II"/>
    <property type="match status" value="2"/>
</dbReference>
<evidence type="ECO:0000313" key="4">
    <source>
        <dbReference type="EMBL" id="MDD7969792.1"/>
    </source>
</evidence>
<dbReference type="RefSeq" id="WP_274350297.1">
    <property type="nucleotide sequence ID" value="NZ_JAQZSM010000001.1"/>
</dbReference>
<dbReference type="InterPro" id="IPR001638">
    <property type="entry name" value="Solute-binding_3/MltF_N"/>
</dbReference>